<protein>
    <recommendedName>
        <fullName evidence="5">Flavin-dependent monooxygenase</fullName>
    </recommendedName>
    <alternativeName>
        <fullName evidence="5">TetX monooxygenase</fullName>
        <shortName evidence="5">TetX</shortName>
        <ecNumber evidence="5">1.14.13.-</ecNumber>
    </alternativeName>
</protein>
<evidence type="ECO:0000259" key="6">
    <source>
        <dbReference type="Pfam" id="PF01494"/>
    </source>
</evidence>
<dbReference type="Proteomes" id="UP000546126">
    <property type="component" value="Unassembled WGS sequence"/>
</dbReference>
<comment type="caution">
    <text evidence="7">The sequence shown here is derived from an EMBL/GenBank/DDBJ whole genome shotgun (WGS) entry which is preliminary data.</text>
</comment>
<evidence type="ECO:0000256" key="5">
    <source>
        <dbReference type="HAMAP-Rule" id="MF_00845"/>
    </source>
</evidence>
<comment type="similarity">
    <text evidence="5">Belongs to the aromatic-ring hydroxylase family. TetX subfamily.</text>
</comment>
<comment type="function">
    <text evidence="5">An FAD-requiring monooxygenase active on some tetracycline antibiotic derivatives, which leads to their inactivation. Hydroxylates carbon 11a of tetracycline and some analogs.</text>
</comment>
<dbReference type="InterPro" id="IPR043683">
    <property type="entry name" value="TetX_monooxygenase"/>
</dbReference>
<dbReference type="HAMAP" id="MF_00845">
    <property type="entry name" value="TetX_monooxygenase"/>
    <property type="match status" value="1"/>
</dbReference>
<dbReference type="PANTHER" id="PTHR46972">
    <property type="entry name" value="MONOOXYGENASE ASQM-RELATED"/>
    <property type="match status" value="1"/>
</dbReference>
<comment type="catalytic activity">
    <reaction evidence="5">
        <text>a tetracycline + NADPH + O2 + H(+) = an 11a-hydroxytetracycline + NADP(+) + H2O</text>
        <dbReference type="Rhea" id="RHEA:61444"/>
        <dbReference type="ChEBI" id="CHEBI:15377"/>
        <dbReference type="ChEBI" id="CHEBI:15378"/>
        <dbReference type="ChEBI" id="CHEBI:15379"/>
        <dbReference type="ChEBI" id="CHEBI:57783"/>
        <dbReference type="ChEBI" id="CHEBI:58349"/>
        <dbReference type="ChEBI" id="CHEBI:144644"/>
        <dbReference type="ChEBI" id="CHEBI:144645"/>
    </reaction>
</comment>
<dbReference type="AlphaFoldDB" id="A0A7Y6MCU2"/>
<keyword evidence="1 5" id="KW-0285">Flavoprotein</keyword>
<dbReference type="RefSeq" id="WP_175601596.1">
    <property type="nucleotide sequence ID" value="NZ_JABWGO010000003.1"/>
</dbReference>
<gene>
    <name evidence="7" type="ORF">HT134_18435</name>
</gene>
<keyword evidence="2 5" id="KW-0274">FAD</keyword>
<organism evidence="7 8">
    <name type="scientific">Nonomuraea rhodomycinica</name>
    <dbReference type="NCBI Taxonomy" id="1712872"/>
    <lineage>
        <taxon>Bacteria</taxon>
        <taxon>Bacillati</taxon>
        <taxon>Actinomycetota</taxon>
        <taxon>Actinomycetes</taxon>
        <taxon>Streptosporangiales</taxon>
        <taxon>Streptosporangiaceae</taxon>
        <taxon>Nonomuraea</taxon>
    </lineage>
</organism>
<dbReference type="GO" id="GO:0046677">
    <property type="term" value="P:response to antibiotic"/>
    <property type="evidence" value="ECO:0007669"/>
    <property type="project" value="InterPro"/>
</dbReference>
<dbReference type="SUPFAM" id="SSF51905">
    <property type="entry name" value="FAD/NAD(P)-binding domain"/>
    <property type="match status" value="1"/>
</dbReference>
<accession>A0A7Y6MCU2</accession>
<keyword evidence="5" id="KW-0547">Nucleotide-binding</keyword>
<evidence type="ECO:0000256" key="2">
    <source>
        <dbReference type="ARBA" id="ARBA00022827"/>
    </source>
</evidence>
<feature type="domain" description="FAD-binding" evidence="6">
    <location>
        <begin position="295"/>
        <end position="352"/>
    </location>
</feature>
<evidence type="ECO:0000256" key="3">
    <source>
        <dbReference type="ARBA" id="ARBA00023002"/>
    </source>
</evidence>
<keyword evidence="5" id="KW-0963">Cytoplasm</keyword>
<dbReference type="EMBL" id="JABWGO010000003">
    <property type="protein sequence ID" value="NUW42106.1"/>
    <property type="molecule type" value="Genomic_DNA"/>
</dbReference>
<dbReference type="InterPro" id="IPR002938">
    <property type="entry name" value="FAD-bd"/>
</dbReference>
<proteinExistence type="inferred from homology"/>
<dbReference type="GO" id="GO:0005737">
    <property type="term" value="C:cytoplasm"/>
    <property type="evidence" value="ECO:0007669"/>
    <property type="project" value="UniProtKB-SubCell"/>
</dbReference>
<comment type="cofactor">
    <cofactor evidence="5">
        <name>FAD</name>
        <dbReference type="ChEBI" id="CHEBI:57692"/>
    </cofactor>
</comment>
<dbReference type="PANTHER" id="PTHR46972:SF1">
    <property type="entry name" value="FAD DEPENDENT OXIDOREDUCTASE DOMAIN-CONTAINING PROTEIN"/>
    <property type="match status" value="1"/>
</dbReference>
<dbReference type="EC" id="1.14.13.-" evidence="5"/>
<dbReference type="Pfam" id="PF01494">
    <property type="entry name" value="FAD_binding_3"/>
    <property type="match status" value="2"/>
</dbReference>
<evidence type="ECO:0000256" key="1">
    <source>
        <dbReference type="ARBA" id="ARBA00022630"/>
    </source>
</evidence>
<evidence type="ECO:0000256" key="4">
    <source>
        <dbReference type="ARBA" id="ARBA00023033"/>
    </source>
</evidence>
<evidence type="ECO:0000313" key="8">
    <source>
        <dbReference type="Proteomes" id="UP000546126"/>
    </source>
</evidence>
<evidence type="ECO:0000313" key="7">
    <source>
        <dbReference type="EMBL" id="NUW42106.1"/>
    </source>
</evidence>
<comment type="subunit">
    <text evidence="5">Monomer.</text>
</comment>
<dbReference type="GO" id="GO:0071949">
    <property type="term" value="F:FAD binding"/>
    <property type="evidence" value="ECO:0007669"/>
    <property type="project" value="InterPro"/>
</dbReference>
<keyword evidence="3 5" id="KW-0560">Oxidoreductase</keyword>
<comment type="domain">
    <text evidence="5">Consists of an N-terminal FAD-binding domain with a Rossman fold and a C-terminal substrate-binding domain.</text>
</comment>
<dbReference type="Gene3D" id="3.50.50.60">
    <property type="entry name" value="FAD/NAD(P)-binding domain"/>
    <property type="match status" value="1"/>
</dbReference>
<keyword evidence="5" id="KW-0521">NADP</keyword>
<sequence>MTSPRIAVVGAGIGGLTCARTLQRHGRQVTVFERETSPHARRQGGMLDMHVDTGQAALRAAGLFEEFGALARPEGQELRGLDPFTGEQIFHEHPTGGPGNAPEIDRGQLRGLFLESLAPGTVRWGRPAAGATPTGDGTARLRFTDGTTEEFDLVVGADGAWSRIRPALSDATPAYTGDTIVETCLDDADTRHPASARLVGNGTMAAKSGRTMLSAQRNSGGHIRVYAGLEGPYDWHATAGVDLDDDAAVRHHLLTVFDGWHDSLLDLIRDSDGGFVNRPLHVLPIGHAWDHVPGVTLLGDAAHLMPPAGIGANLAMLDGADLAEAVVVHDALDEAVRAYENRMLPRAAAAAQACADLTAGMAADMVVSANAARRYLTERIQAAQPAG</sequence>
<feature type="binding site" evidence="5">
    <location>
        <position position="41"/>
    </location>
    <ligand>
        <name>NADPH</name>
        <dbReference type="ChEBI" id="CHEBI:57783"/>
    </ligand>
</feature>
<name>A0A7Y6MCU2_9ACTN</name>
<dbReference type="GO" id="GO:0004497">
    <property type="term" value="F:monooxygenase activity"/>
    <property type="evidence" value="ECO:0007669"/>
    <property type="project" value="UniProtKB-UniRule"/>
</dbReference>
<keyword evidence="4 5" id="KW-0503">Monooxygenase</keyword>
<feature type="domain" description="FAD-binding" evidence="6">
    <location>
        <begin position="6"/>
        <end position="217"/>
    </location>
</feature>
<keyword evidence="8" id="KW-1185">Reference proteome</keyword>
<feature type="binding site" evidence="5">
    <location>
        <position position="48"/>
    </location>
    <ligand>
        <name>FAD</name>
        <dbReference type="ChEBI" id="CHEBI:57692"/>
    </ligand>
</feature>
<feature type="binding site" evidence="5">
    <location>
        <position position="106"/>
    </location>
    <ligand>
        <name>FAD</name>
        <dbReference type="ChEBI" id="CHEBI:57692"/>
    </ligand>
</feature>
<reference evidence="7 8" key="1">
    <citation type="submission" date="2020-06" db="EMBL/GenBank/DDBJ databases">
        <authorList>
            <person name="Chanama M."/>
        </authorList>
    </citation>
    <scope>NUCLEOTIDE SEQUENCE [LARGE SCALE GENOMIC DNA]</scope>
    <source>
        <strain evidence="7 8">TBRC6557</strain>
    </source>
</reference>
<dbReference type="InterPro" id="IPR036188">
    <property type="entry name" value="FAD/NAD-bd_sf"/>
</dbReference>
<comment type="subcellular location">
    <subcellularLocation>
        <location evidence="5">Cytoplasm</location>
    </subcellularLocation>
</comment>
<feature type="binding site" evidence="5">
    <location>
        <position position="300"/>
    </location>
    <ligand>
        <name>FAD</name>
        <dbReference type="ChEBI" id="CHEBI:57692"/>
    </ligand>
</feature>
<dbReference type="PRINTS" id="PR00420">
    <property type="entry name" value="RNGMNOXGNASE"/>
</dbReference>